<name>A0A3B0U729_9ZZZZ</name>
<evidence type="ECO:0000313" key="1">
    <source>
        <dbReference type="EMBL" id="VAW21317.1"/>
    </source>
</evidence>
<evidence type="ECO:0008006" key="2">
    <source>
        <dbReference type="Google" id="ProtNLM"/>
    </source>
</evidence>
<dbReference type="AlphaFoldDB" id="A0A3B0U729"/>
<sequence>MGLESVVQAQVSPEIELGAKGVMSGNIEINSANTASAVSDFSDSQVLLGFKQKLYNSWRAQMVFGMQFPDADSDLGQVFYNHVFLKLEDQKNIIKIGRSTTQTILNGFSTLRDDDAIQFNYSLNPFSIGSNTQDNQYGNVIEYTHIFKQRYWLKFHGENFADLSAPTDFELNSFGASFLYIVPESQRWNRDIIQRVGVSYNNYITRQPGYNGLGRLLKNVIGTITLNIKPDPVHFLDLKVQEIYNIGFTAINRLNSYANYVRTPSVSTFGTIRYLYRKYERPLAQASLSFGYKSFSAVSGSEQIIGIANVFYRLGENLDLGFQYRYLNNNGQSASLFGKQDHRFQIALVYSINQIYNNQFDDRNTILNLEHNYIK</sequence>
<accession>A0A3B0U729</accession>
<protein>
    <recommendedName>
        <fullName evidence="2">Porin</fullName>
    </recommendedName>
</protein>
<organism evidence="1">
    <name type="scientific">hydrothermal vent metagenome</name>
    <dbReference type="NCBI Taxonomy" id="652676"/>
    <lineage>
        <taxon>unclassified sequences</taxon>
        <taxon>metagenomes</taxon>
        <taxon>ecological metagenomes</taxon>
    </lineage>
</organism>
<reference evidence="1" key="1">
    <citation type="submission" date="2018-06" db="EMBL/GenBank/DDBJ databases">
        <authorList>
            <person name="Zhirakovskaya E."/>
        </authorList>
    </citation>
    <scope>NUCLEOTIDE SEQUENCE</scope>
</reference>
<gene>
    <name evidence="1" type="ORF">MNBD_BACTEROID01-380</name>
</gene>
<dbReference type="EMBL" id="UOEP01000141">
    <property type="protein sequence ID" value="VAW21317.1"/>
    <property type="molecule type" value="Genomic_DNA"/>
</dbReference>
<proteinExistence type="predicted"/>